<organism evidence="2 3">
    <name type="scientific">Solanum tuberosum</name>
    <name type="common">Potato</name>
    <dbReference type="NCBI Taxonomy" id="4113"/>
    <lineage>
        <taxon>Eukaryota</taxon>
        <taxon>Viridiplantae</taxon>
        <taxon>Streptophyta</taxon>
        <taxon>Embryophyta</taxon>
        <taxon>Tracheophyta</taxon>
        <taxon>Spermatophyta</taxon>
        <taxon>Magnoliopsida</taxon>
        <taxon>eudicotyledons</taxon>
        <taxon>Gunneridae</taxon>
        <taxon>Pentapetalae</taxon>
        <taxon>asterids</taxon>
        <taxon>lamiids</taxon>
        <taxon>Solanales</taxon>
        <taxon>Solanaceae</taxon>
        <taxon>Solanoideae</taxon>
        <taxon>Solaneae</taxon>
        <taxon>Solanum</taxon>
    </lineage>
</organism>
<dbReference type="Proteomes" id="UP000011115">
    <property type="component" value="Unassembled WGS sequence"/>
</dbReference>
<evidence type="ECO:0008006" key="4">
    <source>
        <dbReference type="Google" id="ProtNLM"/>
    </source>
</evidence>
<dbReference type="PaxDb" id="4113-PGSC0003DMT400093373"/>
<name>M1DRU2_SOLTU</name>
<reference evidence="2" key="2">
    <citation type="submission" date="2015-06" db="UniProtKB">
        <authorList>
            <consortium name="EnsemblPlants"/>
        </authorList>
    </citation>
    <scope>IDENTIFICATION</scope>
    <source>
        <strain evidence="2">DM1-3 516 R44</strain>
    </source>
</reference>
<reference evidence="3" key="1">
    <citation type="journal article" date="2011" name="Nature">
        <title>Genome sequence and analysis of the tuber crop potato.</title>
        <authorList>
            <consortium name="The Potato Genome Sequencing Consortium"/>
        </authorList>
    </citation>
    <scope>NUCLEOTIDE SEQUENCE [LARGE SCALE GENOMIC DNA]</scope>
    <source>
        <strain evidence="3">cv. DM1-3 516 R44</strain>
    </source>
</reference>
<dbReference type="Gramene" id="PGSC0003DMT400093373">
    <property type="protein sequence ID" value="PGSC0003DMT400093373"/>
    <property type="gene ID" value="PGSC0003DMG400042944"/>
</dbReference>
<sequence length="134" mass="14458">MVRGANREDEPVDGPGESGPRTVSWTVVPFTGTFTVRGLQPSSTRSDLTRTFIIVSKRNNGGSAKSESGSQNDTDTSPPVANTGVEIGEREDTTAIVDDVKITDDDTTVIYVNAQEPNPSLRPQLIACFRAMWT</sequence>
<accession>M1DRU2</accession>
<dbReference type="AlphaFoldDB" id="M1DRU2"/>
<keyword evidence="3" id="KW-1185">Reference proteome</keyword>
<dbReference type="InParanoid" id="M1DRU2"/>
<feature type="compositionally biased region" description="Polar residues" evidence="1">
    <location>
        <begin position="57"/>
        <end position="80"/>
    </location>
</feature>
<feature type="region of interest" description="Disordered" evidence="1">
    <location>
        <begin position="56"/>
        <end position="84"/>
    </location>
</feature>
<evidence type="ECO:0000256" key="1">
    <source>
        <dbReference type="SAM" id="MobiDB-lite"/>
    </source>
</evidence>
<evidence type="ECO:0000313" key="2">
    <source>
        <dbReference type="EnsemblPlants" id="PGSC0003DMT400093373"/>
    </source>
</evidence>
<dbReference type="EnsemblPlants" id="PGSC0003DMT400093373">
    <property type="protein sequence ID" value="PGSC0003DMT400093373"/>
    <property type="gene ID" value="PGSC0003DMG400042944"/>
</dbReference>
<proteinExistence type="predicted"/>
<evidence type="ECO:0000313" key="3">
    <source>
        <dbReference type="Proteomes" id="UP000011115"/>
    </source>
</evidence>
<protein>
    <recommendedName>
        <fullName evidence="4">Integrase core domain containing protein</fullName>
    </recommendedName>
</protein>
<feature type="region of interest" description="Disordered" evidence="1">
    <location>
        <begin position="1"/>
        <end position="24"/>
    </location>
</feature>
<dbReference type="HOGENOM" id="CLU_1899941_0_0_1"/>